<protein>
    <submittedName>
        <fullName evidence="6">Transcriptional regulator, LysR family</fullName>
    </submittedName>
</protein>
<keyword evidence="3" id="KW-0238">DNA-binding</keyword>
<evidence type="ECO:0000256" key="3">
    <source>
        <dbReference type="ARBA" id="ARBA00023125"/>
    </source>
</evidence>
<reference evidence="6" key="1">
    <citation type="submission" date="2016-08" db="EMBL/GenBank/DDBJ databases">
        <authorList>
            <person name="Seilhamer J.J."/>
        </authorList>
    </citation>
    <scope>NUCLEOTIDE SEQUENCE</scope>
    <source>
        <strain evidence="6">86</strain>
    </source>
</reference>
<evidence type="ECO:0000313" key="6">
    <source>
        <dbReference type="EMBL" id="SCM79043.1"/>
    </source>
</evidence>
<gene>
    <name evidence="6" type="ORF">KL86SPO_20369</name>
</gene>
<accession>A0A212LND5</accession>
<dbReference type="GO" id="GO:0003700">
    <property type="term" value="F:DNA-binding transcription factor activity"/>
    <property type="evidence" value="ECO:0007669"/>
    <property type="project" value="InterPro"/>
</dbReference>
<dbReference type="FunFam" id="1.10.10.10:FF:000001">
    <property type="entry name" value="LysR family transcriptional regulator"/>
    <property type="match status" value="1"/>
</dbReference>
<proteinExistence type="inferred from homology"/>
<dbReference type="PANTHER" id="PTHR30126:SF100">
    <property type="entry name" value="LYSR-FAMILY TRANSCRIPTIONAL REGULATOR"/>
    <property type="match status" value="1"/>
</dbReference>
<dbReference type="Gene3D" id="3.40.190.290">
    <property type="match status" value="1"/>
</dbReference>
<dbReference type="PANTHER" id="PTHR30126">
    <property type="entry name" value="HTH-TYPE TRANSCRIPTIONAL REGULATOR"/>
    <property type="match status" value="1"/>
</dbReference>
<dbReference type="SUPFAM" id="SSF46785">
    <property type="entry name" value="Winged helix' DNA-binding domain"/>
    <property type="match status" value="1"/>
</dbReference>
<keyword evidence="4" id="KW-0804">Transcription</keyword>
<dbReference type="PROSITE" id="PS50931">
    <property type="entry name" value="HTH_LYSR"/>
    <property type="match status" value="1"/>
</dbReference>
<dbReference type="CDD" id="cd05466">
    <property type="entry name" value="PBP2_LTTR_substrate"/>
    <property type="match status" value="1"/>
</dbReference>
<organism evidence="6">
    <name type="scientific">uncultured Sporomusa sp</name>
    <dbReference type="NCBI Taxonomy" id="307249"/>
    <lineage>
        <taxon>Bacteria</taxon>
        <taxon>Bacillati</taxon>
        <taxon>Bacillota</taxon>
        <taxon>Negativicutes</taxon>
        <taxon>Selenomonadales</taxon>
        <taxon>Sporomusaceae</taxon>
        <taxon>Sporomusa</taxon>
        <taxon>environmental samples</taxon>
    </lineage>
</organism>
<feature type="domain" description="HTH lysR-type" evidence="5">
    <location>
        <begin position="1"/>
        <end position="58"/>
    </location>
</feature>
<dbReference type="InterPro" id="IPR036388">
    <property type="entry name" value="WH-like_DNA-bd_sf"/>
</dbReference>
<evidence type="ECO:0000256" key="2">
    <source>
        <dbReference type="ARBA" id="ARBA00023015"/>
    </source>
</evidence>
<dbReference type="Pfam" id="PF00126">
    <property type="entry name" value="HTH_1"/>
    <property type="match status" value="1"/>
</dbReference>
<dbReference type="RefSeq" id="WP_288183367.1">
    <property type="nucleotide sequence ID" value="NZ_LT608335.1"/>
</dbReference>
<dbReference type="Gene3D" id="1.10.10.10">
    <property type="entry name" value="Winged helix-like DNA-binding domain superfamily/Winged helix DNA-binding domain"/>
    <property type="match status" value="1"/>
</dbReference>
<evidence type="ECO:0000256" key="1">
    <source>
        <dbReference type="ARBA" id="ARBA00009437"/>
    </source>
</evidence>
<keyword evidence="2" id="KW-0805">Transcription regulation</keyword>
<dbReference type="InterPro" id="IPR036390">
    <property type="entry name" value="WH_DNA-bd_sf"/>
</dbReference>
<sequence>MELRQLQIFVTAAQTLNFTKAAMKLGYTQSNITSQIRRLEEELQVKLFERFGKGLRLTSEGKHFHQNAETILEQCEKAKDGLTPEVFQGVLTIGAAETLCVNRLPKILLEYRKKYPRIEIRVQTESCYQLFQLLRANSVDIALALAGNIQQPDMIVKTLYEEAMTVVISPLHPLAQQQQLEPTDLAAECLILTAEGCGYRPAVLAALANRQVKPGAIMELSSVGAIKECTACGLGIAILPKIAVQDELLRKKLIELNWLGPPLDVRTQLIYHRDKWLSPAIRAFLELCETMGK</sequence>
<dbReference type="SUPFAM" id="SSF53850">
    <property type="entry name" value="Periplasmic binding protein-like II"/>
    <property type="match status" value="1"/>
</dbReference>
<dbReference type="AlphaFoldDB" id="A0A212LND5"/>
<dbReference type="GO" id="GO:0000976">
    <property type="term" value="F:transcription cis-regulatory region binding"/>
    <property type="evidence" value="ECO:0007669"/>
    <property type="project" value="TreeGrafter"/>
</dbReference>
<name>A0A212LND5_9FIRM</name>
<dbReference type="InterPro" id="IPR000847">
    <property type="entry name" value="LysR_HTH_N"/>
</dbReference>
<evidence type="ECO:0000256" key="4">
    <source>
        <dbReference type="ARBA" id="ARBA00023163"/>
    </source>
</evidence>
<dbReference type="EMBL" id="FMJE01000002">
    <property type="protein sequence ID" value="SCM79043.1"/>
    <property type="molecule type" value="Genomic_DNA"/>
</dbReference>
<dbReference type="InterPro" id="IPR005119">
    <property type="entry name" value="LysR_subst-bd"/>
</dbReference>
<comment type="similarity">
    <text evidence="1">Belongs to the LysR transcriptional regulatory family.</text>
</comment>
<dbReference type="PRINTS" id="PR00039">
    <property type="entry name" value="HTHLYSR"/>
</dbReference>
<dbReference type="Pfam" id="PF03466">
    <property type="entry name" value="LysR_substrate"/>
    <property type="match status" value="1"/>
</dbReference>
<evidence type="ECO:0000259" key="5">
    <source>
        <dbReference type="PROSITE" id="PS50931"/>
    </source>
</evidence>